<gene>
    <name evidence="1" type="ORF">D6T63_08610</name>
</gene>
<evidence type="ECO:0000313" key="2">
    <source>
        <dbReference type="Proteomes" id="UP000272560"/>
    </source>
</evidence>
<evidence type="ECO:0000313" key="1">
    <source>
        <dbReference type="EMBL" id="RJT79954.1"/>
    </source>
</evidence>
<organism evidence="1 2">
    <name type="scientific">Arthrobacter cheniae</name>
    <dbReference type="NCBI Taxonomy" id="1258888"/>
    <lineage>
        <taxon>Bacteria</taxon>
        <taxon>Bacillati</taxon>
        <taxon>Actinomycetota</taxon>
        <taxon>Actinomycetes</taxon>
        <taxon>Micrococcales</taxon>
        <taxon>Micrococcaceae</taxon>
        <taxon>Arthrobacter</taxon>
    </lineage>
</organism>
<dbReference type="OrthoDB" id="3571220at2"/>
<comment type="caution">
    <text evidence="1">The sequence shown here is derived from an EMBL/GenBank/DDBJ whole genome shotgun (WGS) entry which is preliminary data.</text>
</comment>
<sequence>MDVFEGHIAGMGTASGTRLVIGRWDTSPFGAFTDVMMEDAAGRRTLLAPRQEIADYVGATYTFDDVLLSPITSTLTPHRLVVDAGDLQVLAEVGAVTLLGRLLGLVPSRLATHPRWLALINPVASLLVKGVATAGSAGHGRTEYYGVTSARAVSGATATWQGRDLGALAPVSPPVRFGFSSAPPRPQLVSVTTTIRRPEAA</sequence>
<protein>
    <submittedName>
        <fullName evidence="1">Uncharacterized protein</fullName>
    </submittedName>
</protein>
<dbReference type="AlphaFoldDB" id="A0A3A5M1Q4"/>
<proteinExistence type="predicted"/>
<accession>A0A3A5M1Q4</accession>
<dbReference type="RefSeq" id="WP_120148601.1">
    <property type="nucleotide sequence ID" value="NZ_QZVT01000004.1"/>
</dbReference>
<reference evidence="1 2" key="1">
    <citation type="submission" date="2018-09" db="EMBL/GenBank/DDBJ databases">
        <title>Novel species of Arthrobacter.</title>
        <authorList>
            <person name="Liu Q."/>
            <person name="Xin Y.-H."/>
        </authorList>
    </citation>
    <scope>NUCLEOTIDE SEQUENCE [LARGE SCALE GENOMIC DNA]</scope>
    <source>
        <strain evidence="1 2">Hz2</strain>
    </source>
</reference>
<keyword evidence="2" id="KW-1185">Reference proteome</keyword>
<dbReference type="Proteomes" id="UP000272560">
    <property type="component" value="Unassembled WGS sequence"/>
</dbReference>
<dbReference type="EMBL" id="QZVT01000004">
    <property type="protein sequence ID" value="RJT79954.1"/>
    <property type="molecule type" value="Genomic_DNA"/>
</dbReference>
<name>A0A3A5M1Q4_9MICC</name>